<protein>
    <submittedName>
        <fullName evidence="1">Outer membrane protein HomA</fullName>
    </submittedName>
</protein>
<dbReference type="AlphaFoldDB" id="E7A967"/>
<sequence length="541" mass="60249">MAHPKSGFFLEGGFMTGMLDSVENIRQKPLCPLGVLCAQVLMQNASALFTNTDITSPAIRFSTTAPVKINLGPKGLEIKNFLPYTLSNVDIYMKTPQGNQIKVASVPYLPKFTQTYIKPDLLPALANAPLNSSFSVQATHASDPTTQNVLNALSQISVNLNLGFLKAPDSKWLTPTPQQAKELTDVMLNLAYLISSQDFADNVLKAKFCFYDSVDNNKKPVTIPAQTVLDTYRANASFGLAVLSPVAGKESIDGLASPSIFGVQPNLINPKSVNTWTNYKSGWQWPMEVILHEFGHTKGYGHEGNMTYGKKNNGKDEGLVELGIKAWKQLGEANKLPINYTQIAQVPNPIYNSSFIQALSHSLPSEGVSTDAMVGFNLKSGYQQYFNNVVGLSYYGIAKYNFSKRLGYIKKISQVGLGAGMDILIDFKTTYKTHYTYLKKKKKRVKISKKTFQSAFGIFGGVRALWDMYFLETIFFNAWNLEATTGFNYRYKHSKYSIGASFPLLQKPLHFTINTKNLMGSMTLYDGVRHFNVFFNYGWVF</sequence>
<dbReference type="Proteomes" id="UP000007934">
    <property type="component" value="Chromosome"/>
</dbReference>
<evidence type="ECO:0000313" key="1">
    <source>
        <dbReference type="EMBL" id="CBY83294.1"/>
    </source>
</evidence>
<gene>
    <name evidence="1" type="primary">HomA</name>
    <name evidence="1" type="ordered locus">Hfelis_12100</name>
</gene>
<keyword evidence="2" id="KW-1185">Reference proteome</keyword>
<reference evidence="1 2" key="1">
    <citation type="journal article" date="2011" name="Genome Biol. Evol.">
        <title>Comparative whole genome sequence analysis of the carcinogenic bacterial model pathogen Helicobacter felis.</title>
        <authorList>
            <person name="Arnold I.C."/>
            <person name="Zigova Z."/>
            <person name="Holden M."/>
            <person name="Lawley T.D."/>
            <person name="Rad R."/>
            <person name="Dougan G."/>
            <person name="Falkow S."/>
            <person name="Bentley S.D."/>
            <person name="Muller A."/>
        </authorList>
    </citation>
    <scope>NUCLEOTIDE SEQUENCE [LARGE SCALE GENOMIC DNA]</scope>
    <source>
        <strain evidence="2">ATCC 49179 / CCUG 28539 / NCTC 12436 / CS1</strain>
    </source>
</reference>
<accession>E7A967</accession>
<proteinExistence type="predicted"/>
<dbReference type="HOGENOM" id="CLU_017994_1_0_7"/>
<dbReference type="KEGG" id="hfe:HFELIS_12100"/>
<dbReference type="EMBL" id="FQ670179">
    <property type="protein sequence ID" value="CBY83294.1"/>
    <property type="molecule type" value="Genomic_DNA"/>
</dbReference>
<dbReference type="STRING" id="936155.HFELIS_12100"/>
<name>E7A967_HELFC</name>
<evidence type="ECO:0000313" key="2">
    <source>
        <dbReference type="Proteomes" id="UP000007934"/>
    </source>
</evidence>
<organism evidence="1 2">
    <name type="scientific">Helicobacter felis (strain ATCC 49179 / CCUG 28539 / NCTC 12436 / CS1)</name>
    <dbReference type="NCBI Taxonomy" id="936155"/>
    <lineage>
        <taxon>Bacteria</taxon>
        <taxon>Pseudomonadati</taxon>
        <taxon>Campylobacterota</taxon>
        <taxon>Epsilonproteobacteria</taxon>
        <taxon>Campylobacterales</taxon>
        <taxon>Helicobacteraceae</taxon>
        <taxon>Helicobacter</taxon>
    </lineage>
</organism>